<evidence type="ECO:0000313" key="3">
    <source>
        <dbReference type="Proteomes" id="UP000499080"/>
    </source>
</evidence>
<accession>A0A4Y2EA48</accession>
<sequence>MSRIFSPANKNNLSRVAIEQFQRFLKPLCSYRPLDSAPGGTGQPQVFDGFYVAGNTSYNTPLVTASKDYKGEEEPPQNAVPILGKMVDFGDSKREEAANEKKKNHKEDKRGDFNSKGTSNSAESSK</sequence>
<dbReference type="Proteomes" id="UP000499080">
    <property type="component" value="Unassembled WGS sequence"/>
</dbReference>
<comment type="caution">
    <text evidence="2">The sequence shown here is derived from an EMBL/GenBank/DDBJ whole genome shotgun (WGS) entry which is preliminary data.</text>
</comment>
<reference evidence="2 3" key="1">
    <citation type="journal article" date="2019" name="Sci. Rep.">
        <title>Orb-weaving spider Araneus ventricosus genome elucidates the spidroin gene catalogue.</title>
        <authorList>
            <person name="Kono N."/>
            <person name="Nakamura H."/>
            <person name="Ohtoshi R."/>
            <person name="Moran D.A.P."/>
            <person name="Shinohara A."/>
            <person name="Yoshida Y."/>
            <person name="Fujiwara M."/>
            <person name="Mori M."/>
            <person name="Tomita M."/>
            <person name="Arakawa K."/>
        </authorList>
    </citation>
    <scope>NUCLEOTIDE SEQUENCE [LARGE SCALE GENOMIC DNA]</scope>
</reference>
<evidence type="ECO:0000313" key="2">
    <source>
        <dbReference type="EMBL" id="GBM25226.1"/>
    </source>
</evidence>
<evidence type="ECO:0000256" key="1">
    <source>
        <dbReference type="SAM" id="MobiDB-lite"/>
    </source>
</evidence>
<proteinExistence type="predicted"/>
<keyword evidence="3" id="KW-1185">Reference proteome</keyword>
<protein>
    <submittedName>
        <fullName evidence="2">Uncharacterized protein</fullName>
    </submittedName>
</protein>
<gene>
    <name evidence="2" type="ORF">AVEN_153409_1</name>
</gene>
<feature type="compositionally biased region" description="Polar residues" evidence="1">
    <location>
        <begin position="115"/>
        <end position="126"/>
    </location>
</feature>
<dbReference type="AlphaFoldDB" id="A0A4Y2EA48"/>
<dbReference type="EMBL" id="BGPR01000533">
    <property type="protein sequence ID" value="GBM25226.1"/>
    <property type="molecule type" value="Genomic_DNA"/>
</dbReference>
<feature type="region of interest" description="Disordered" evidence="1">
    <location>
        <begin position="67"/>
        <end position="126"/>
    </location>
</feature>
<feature type="compositionally biased region" description="Basic and acidic residues" evidence="1">
    <location>
        <begin position="88"/>
        <end position="113"/>
    </location>
</feature>
<name>A0A4Y2EA48_ARAVE</name>
<organism evidence="2 3">
    <name type="scientific">Araneus ventricosus</name>
    <name type="common">Orbweaver spider</name>
    <name type="synonym">Epeira ventricosa</name>
    <dbReference type="NCBI Taxonomy" id="182803"/>
    <lineage>
        <taxon>Eukaryota</taxon>
        <taxon>Metazoa</taxon>
        <taxon>Ecdysozoa</taxon>
        <taxon>Arthropoda</taxon>
        <taxon>Chelicerata</taxon>
        <taxon>Arachnida</taxon>
        <taxon>Araneae</taxon>
        <taxon>Araneomorphae</taxon>
        <taxon>Entelegynae</taxon>
        <taxon>Araneoidea</taxon>
        <taxon>Araneidae</taxon>
        <taxon>Araneus</taxon>
    </lineage>
</organism>